<sequence length="280" mass="30692">MTGLEIGLLIIGAVFFIGSFFVSEKLSSSDMDEIKGLSEDQVKALIDKSLKEADERVDKAISDKAEEKTEEFTVAADKETNNRIMSIGEYADTVFDSMTKTHDEIVFLYQMLNDKQEQMTKLTKTLGEAESHVRELLTEAEKQSSAAQKASSQVRAVPILKSAPAKKADTSAFPPLQKKTVAPKTPEEKNADKKEAEAIADLKSQEKAPAKPAKATKEKSADSDKKPDPSADTKQTREKILSMYHQGYSLLDIAKETGKGIGEVQLILQLFDEKDGEAGS</sequence>
<dbReference type="Proteomes" id="UP000460257">
    <property type="component" value="Unassembled WGS sequence"/>
</dbReference>
<keyword evidence="2" id="KW-0812">Transmembrane</keyword>
<feature type="region of interest" description="Disordered" evidence="1">
    <location>
        <begin position="164"/>
        <end position="240"/>
    </location>
</feature>
<evidence type="ECO:0000313" key="3">
    <source>
        <dbReference type="EMBL" id="MQN01395.1"/>
    </source>
</evidence>
<feature type="compositionally biased region" description="Basic and acidic residues" evidence="1">
    <location>
        <begin position="203"/>
        <end position="240"/>
    </location>
</feature>
<keyword evidence="2" id="KW-1133">Transmembrane helix</keyword>
<dbReference type="InterPro" id="IPR046118">
    <property type="entry name" value="DUF6115"/>
</dbReference>
<gene>
    <name evidence="3" type="ORF">FRC54_05630</name>
</gene>
<name>A0A6N7J036_9FIRM</name>
<evidence type="ECO:0000313" key="4">
    <source>
        <dbReference type="Proteomes" id="UP000460257"/>
    </source>
</evidence>
<dbReference type="Pfam" id="PF19610">
    <property type="entry name" value="DUF6115"/>
    <property type="match status" value="2"/>
</dbReference>
<proteinExistence type="predicted"/>
<feature type="transmembrane region" description="Helical" evidence="2">
    <location>
        <begin position="6"/>
        <end position="23"/>
    </location>
</feature>
<comment type="caution">
    <text evidence="3">The sequence shown here is derived from an EMBL/GenBank/DDBJ whole genome shotgun (WGS) entry which is preliminary data.</text>
</comment>
<dbReference type="AlphaFoldDB" id="A0A6N7J036"/>
<reference evidence="3" key="1">
    <citation type="journal article" date="2020" name="Appl. Environ. Microbiol.">
        <title>Medium-Chain Fatty Acid Synthesis by 'Candidatus Weimeria bifida' gen. nov., sp. nov., and 'Candidatus Pseudoramibacter fermentans' sp. nov.</title>
        <authorList>
            <person name="Scarborough M.J."/>
            <person name="Myers K.S."/>
            <person name="Donohue T.J."/>
            <person name="Noguera D.R."/>
        </authorList>
    </citation>
    <scope>NUCLEOTIDE SEQUENCE</scope>
    <source>
        <strain evidence="3">LCO1.1</strain>
    </source>
</reference>
<evidence type="ECO:0000256" key="2">
    <source>
        <dbReference type="SAM" id="Phobius"/>
    </source>
</evidence>
<dbReference type="EMBL" id="VOGC01000006">
    <property type="protein sequence ID" value="MQN01395.1"/>
    <property type="molecule type" value="Genomic_DNA"/>
</dbReference>
<keyword evidence="4" id="KW-1185">Reference proteome</keyword>
<evidence type="ECO:0000256" key="1">
    <source>
        <dbReference type="SAM" id="MobiDB-lite"/>
    </source>
</evidence>
<keyword evidence="2" id="KW-0472">Membrane</keyword>
<organism evidence="3 4">
    <name type="scientific">Candidatus Weimeria bifida</name>
    <dbReference type="NCBI Taxonomy" id="2599074"/>
    <lineage>
        <taxon>Bacteria</taxon>
        <taxon>Bacillati</taxon>
        <taxon>Bacillota</taxon>
        <taxon>Clostridia</taxon>
        <taxon>Lachnospirales</taxon>
        <taxon>Lachnospiraceae</taxon>
        <taxon>Candidatus Weimeria</taxon>
    </lineage>
</organism>
<protein>
    <submittedName>
        <fullName evidence="3">Uncharacterized protein</fullName>
    </submittedName>
</protein>
<feature type="compositionally biased region" description="Basic and acidic residues" evidence="1">
    <location>
        <begin position="185"/>
        <end position="197"/>
    </location>
</feature>
<accession>A0A6N7J036</accession>